<gene>
    <name evidence="3" type="ORF">D3874_07360</name>
</gene>
<feature type="transmembrane region" description="Helical" evidence="1">
    <location>
        <begin position="43"/>
        <end position="64"/>
    </location>
</feature>
<dbReference type="RefSeq" id="WP_119777500.1">
    <property type="nucleotide sequence ID" value="NZ_QYUK01000011.1"/>
</dbReference>
<evidence type="ECO:0000256" key="1">
    <source>
        <dbReference type="SAM" id="Phobius"/>
    </source>
</evidence>
<dbReference type="Pfam" id="PF07331">
    <property type="entry name" value="TctB"/>
    <property type="match status" value="1"/>
</dbReference>
<dbReference type="InterPro" id="IPR009936">
    <property type="entry name" value="DUF1468"/>
</dbReference>
<evidence type="ECO:0000259" key="2">
    <source>
        <dbReference type="Pfam" id="PF07331"/>
    </source>
</evidence>
<keyword evidence="1" id="KW-0472">Membrane</keyword>
<accession>A0A418WA16</accession>
<evidence type="ECO:0000313" key="3">
    <source>
        <dbReference type="EMBL" id="RJF86855.1"/>
    </source>
</evidence>
<feature type="transmembrane region" description="Helical" evidence="1">
    <location>
        <begin position="76"/>
        <end position="109"/>
    </location>
</feature>
<protein>
    <submittedName>
        <fullName evidence="3">Tripartite tricarboxylate transporter TctB family protein</fullName>
    </submittedName>
</protein>
<keyword evidence="4" id="KW-1185">Reference proteome</keyword>
<sequence length="150" mass="15628">MTINRKDLGAGLVFIVIGAFFGLQANGLDLGTRLKMGPGMFPLILSCLLVALGAIIILRGIGTATPASTPVPWRGLALVLLAPVVFGLTARGLGFVLAIALVALITAYASQRMHAVLAVCLAVGLTAFCVAVFYFGLGLPLVLFGRWLTF</sequence>
<feature type="domain" description="DUF1468" evidence="2">
    <location>
        <begin position="10"/>
        <end position="141"/>
    </location>
</feature>
<proteinExistence type="predicted"/>
<evidence type="ECO:0000313" key="4">
    <source>
        <dbReference type="Proteomes" id="UP000284605"/>
    </source>
</evidence>
<name>A0A418WA16_9PROT</name>
<dbReference type="OrthoDB" id="5186924at2"/>
<feature type="transmembrane region" description="Helical" evidence="1">
    <location>
        <begin position="115"/>
        <end position="144"/>
    </location>
</feature>
<comment type="caution">
    <text evidence="3">The sequence shown here is derived from an EMBL/GenBank/DDBJ whole genome shotgun (WGS) entry which is preliminary data.</text>
</comment>
<organism evidence="3 4">
    <name type="scientific">Oleomonas cavernae</name>
    <dbReference type="NCBI Taxonomy" id="2320859"/>
    <lineage>
        <taxon>Bacteria</taxon>
        <taxon>Pseudomonadati</taxon>
        <taxon>Pseudomonadota</taxon>
        <taxon>Alphaproteobacteria</taxon>
        <taxon>Acetobacterales</taxon>
        <taxon>Acetobacteraceae</taxon>
        <taxon>Oleomonas</taxon>
    </lineage>
</organism>
<dbReference type="Proteomes" id="UP000284605">
    <property type="component" value="Unassembled WGS sequence"/>
</dbReference>
<keyword evidence="1" id="KW-1133">Transmembrane helix</keyword>
<keyword evidence="1" id="KW-0812">Transmembrane</keyword>
<dbReference type="EMBL" id="QYUK01000011">
    <property type="protein sequence ID" value="RJF86855.1"/>
    <property type="molecule type" value="Genomic_DNA"/>
</dbReference>
<reference evidence="3 4" key="1">
    <citation type="submission" date="2018-09" db="EMBL/GenBank/DDBJ databases">
        <authorList>
            <person name="Zhu H."/>
        </authorList>
    </citation>
    <scope>NUCLEOTIDE SEQUENCE [LARGE SCALE GENOMIC DNA]</scope>
    <source>
        <strain evidence="3 4">K1W22B-8</strain>
    </source>
</reference>
<dbReference type="AlphaFoldDB" id="A0A418WA16"/>